<evidence type="ECO:0000313" key="3">
    <source>
        <dbReference type="EMBL" id="MFD2164502.1"/>
    </source>
</evidence>
<dbReference type="RefSeq" id="WP_255905609.1">
    <property type="nucleotide sequence ID" value="NZ_JAFMZO010000006.1"/>
</dbReference>
<protein>
    <submittedName>
        <fullName evidence="3">Relaxase/mobilization nuclease domain-containing protein</fullName>
    </submittedName>
</protein>
<feature type="region of interest" description="Disordered" evidence="1">
    <location>
        <begin position="397"/>
        <end position="416"/>
    </location>
</feature>
<keyword evidence="4" id="KW-1185">Reference proteome</keyword>
<organism evidence="3 4">
    <name type="scientific">Paradesertivirga mongoliensis</name>
    <dbReference type="NCBI Taxonomy" id="2100740"/>
    <lineage>
        <taxon>Bacteria</taxon>
        <taxon>Pseudomonadati</taxon>
        <taxon>Bacteroidota</taxon>
        <taxon>Sphingobacteriia</taxon>
        <taxon>Sphingobacteriales</taxon>
        <taxon>Sphingobacteriaceae</taxon>
        <taxon>Paradesertivirga</taxon>
    </lineage>
</organism>
<evidence type="ECO:0000313" key="4">
    <source>
        <dbReference type="Proteomes" id="UP001597387"/>
    </source>
</evidence>
<accession>A0ABW4ZSA0</accession>
<gene>
    <name evidence="3" type="ORF">ACFSJU_19005</name>
</gene>
<feature type="domain" description="MobA/VirD2-like nuclease" evidence="2">
    <location>
        <begin position="17"/>
        <end position="151"/>
    </location>
</feature>
<sequence length="416" mass="47251">MVAKIIIGKHIGGILAYNERKVNKGKAELLTAVNFTADSSHLSLKNKLRHFEAFCQRNRRAKTNAVHISLNFDRNDNLDNESLKELSQKYMAAIGFDDQPYLLYRHYDAAHPHVHIVTTNIQSNGERIDLHNIGRNKSEPARKQLEREYGLIAAESKSKSEIPDISKIDLSRALYGRDETKQAISNTVRSITRNWKFTSLAELNAILNQYNVTADPGKENSTLHQKKGLIYRLLDSKGNKIGAPIKASSIYGKPTLKFLEKRYVLDEELRKPYKLQLKQTIDMALQQGLTKDDFSRALSRKAVQVVFRANSEGLIYGITFTDHNSKCVFNGSALGKSYSAKAITETFSNVPNGITKSRGKFETKIDEAFKSASTDSFKGQPSENQFISALFRTEYEEPTNNHLEEKRRKKKRRIHL</sequence>
<dbReference type="EMBL" id="JBHUHZ010000005">
    <property type="protein sequence ID" value="MFD2164502.1"/>
    <property type="molecule type" value="Genomic_DNA"/>
</dbReference>
<evidence type="ECO:0000256" key="1">
    <source>
        <dbReference type="SAM" id="MobiDB-lite"/>
    </source>
</evidence>
<comment type="caution">
    <text evidence="3">The sequence shown here is derived from an EMBL/GenBank/DDBJ whole genome shotgun (WGS) entry which is preliminary data.</text>
</comment>
<feature type="compositionally biased region" description="Basic residues" evidence="1">
    <location>
        <begin position="407"/>
        <end position="416"/>
    </location>
</feature>
<dbReference type="Pfam" id="PF03432">
    <property type="entry name" value="Relaxase"/>
    <property type="match status" value="1"/>
</dbReference>
<proteinExistence type="predicted"/>
<dbReference type="Proteomes" id="UP001597387">
    <property type="component" value="Unassembled WGS sequence"/>
</dbReference>
<reference evidence="4" key="1">
    <citation type="journal article" date="2019" name="Int. J. Syst. Evol. Microbiol.">
        <title>The Global Catalogue of Microorganisms (GCM) 10K type strain sequencing project: providing services to taxonomists for standard genome sequencing and annotation.</title>
        <authorList>
            <consortium name="The Broad Institute Genomics Platform"/>
            <consortium name="The Broad Institute Genome Sequencing Center for Infectious Disease"/>
            <person name="Wu L."/>
            <person name="Ma J."/>
        </authorList>
    </citation>
    <scope>NUCLEOTIDE SEQUENCE [LARGE SCALE GENOMIC DNA]</scope>
    <source>
        <strain evidence="4">KCTC 42217</strain>
    </source>
</reference>
<dbReference type="InterPro" id="IPR005094">
    <property type="entry name" value="Endonuclease_MobA/VirD2"/>
</dbReference>
<evidence type="ECO:0000259" key="2">
    <source>
        <dbReference type="Pfam" id="PF03432"/>
    </source>
</evidence>
<name>A0ABW4ZSA0_9SPHI</name>